<dbReference type="EMBL" id="VWPK01000047">
    <property type="protein sequence ID" value="KAA5609582.1"/>
    <property type="molecule type" value="Genomic_DNA"/>
</dbReference>
<keyword evidence="2" id="KW-1185">Reference proteome</keyword>
<reference evidence="1 2" key="1">
    <citation type="submission" date="2019-09" db="EMBL/GenBank/DDBJ databases">
        <title>Genome sequence of Rhodovastum atsumiense, a diverse member of the Acetobacteraceae family of non-sulfur purple photosynthetic bacteria.</title>
        <authorList>
            <person name="Meyer T."/>
            <person name="Kyndt J."/>
        </authorList>
    </citation>
    <scope>NUCLEOTIDE SEQUENCE [LARGE SCALE GENOMIC DNA]</scope>
    <source>
        <strain evidence="1 2">DSM 21279</strain>
    </source>
</reference>
<dbReference type="AlphaFoldDB" id="A0A5M6IMW0"/>
<accession>A0A5M6IMW0</accession>
<comment type="caution">
    <text evidence="1">The sequence shown here is derived from an EMBL/GenBank/DDBJ whole genome shotgun (WGS) entry which is preliminary data.</text>
</comment>
<dbReference type="OrthoDB" id="583588at2"/>
<evidence type="ECO:0000313" key="2">
    <source>
        <dbReference type="Proteomes" id="UP000325255"/>
    </source>
</evidence>
<gene>
    <name evidence="1" type="ORF">F1189_23445</name>
</gene>
<protein>
    <submittedName>
        <fullName evidence="1">Conjugal transfer protein</fullName>
    </submittedName>
</protein>
<sequence length="137" mass="15196">MGQSPTVREKVEARIAGRPDEVFLTREFRDLGGENQVLRVLRALVQDKRLVRLGYGVYGPAVVSRLSGEPLLASPGGFLGAARQALDKLGVEWEPTATQRAYNEGRSTQVPANPAVRIKGRFSRRLRLGTTELRLER</sequence>
<organism evidence="1 2">
    <name type="scientific">Rhodovastum atsumiense</name>
    <dbReference type="NCBI Taxonomy" id="504468"/>
    <lineage>
        <taxon>Bacteria</taxon>
        <taxon>Pseudomonadati</taxon>
        <taxon>Pseudomonadota</taxon>
        <taxon>Alphaproteobacteria</taxon>
        <taxon>Acetobacterales</taxon>
        <taxon>Acetobacteraceae</taxon>
        <taxon>Rhodovastum</taxon>
    </lineage>
</organism>
<dbReference type="RefSeq" id="WP_150043393.1">
    <property type="nucleotide sequence ID" value="NZ_OW485607.1"/>
</dbReference>
<evidence type="ECO:0000313" key="1">
    <source>
        <dbReference type="EMBL" id="KAA5609582.1"/>
    </source>
</evidence>
<dbReference type="Proteomes" id="UP000325255">
    <property type="component" value="Unassembled WGS sequence"/>
</dbReference>
<proteinExistence type="predicted"/>
<name>A0A5M6IMW0_9PROT</name>